<dbReference type="EMBL" id="QTSX02003649">
    <property type="protein sequence ID" value="KAJ9069214.1"/>
    <property type="molecule type" value="Genomic_DNA"/>
</dbReference>
<name>A0ACC2T3I4_9FUNG</name>
<protein>
    <submittedName>
        <fullName evidence="1">Uncharacterized protein</fullName>
    </submittedName>
</protein>
<organism evidence="1 2">
    <name type="scientific">Entomophthora muscae</name>
    <dbReference type="NCBI Taxonomy" id="34485"/>
    <lineage>
        <taxon>Eukaryota</taxon>
        <taxon>Fungi</taxon>
        <taxon>Fungi incertae sedis</taxon>
        <taxon>Zoopagomycota</taxon>
        <taxon>Entomophthoromycotina</taxon>
        <taxon>Entomophthoromycetes</taxon>
        <taxon>Entomophthorales</taxon>
        <taxon>Entomophthoraceae</taxon>
        <taxon>Entomophthora</taxon>
    </lineage>
</organism>
<evidence type="ECO:0000313" key="2">
    <source>
        <dbReference type="Proteomes" id="UP001165960"/>
    </source>
</evidence>
<comment type="caution">
    <text evidence="1">The sequence shown here is derived from an EMBL/GenBank/DDBJ whole genome shotgun (WGS) entry which is preliminary data.</text>
</comment>
<keyword evidence="2" id="KW-1185">Reference proteome</keyword>
<gene>
    <name evidence="1" type="ORF">DSO57_1020798</name>
</gene>
<dbReference type="Proteomes" id="UP001165960">
    <property type="component" value="Unassembled WGS sequence"/>
</dbReference>
<reference evidence="1" key="1">
    <citation type="submission" date="2022-04" db="EMBL/GenBank/DDBJ databases">
        <title>Genome of the entomopathogenic fungus Entomophthora muscae.</title>
        <authorList>
            <person name="Elya C."/>
            <person name="Lovett B.R."/>
            <person name="Lee E."/>
            <person name="Macias A.M."/>
            <person name="Hajek A.E."/>
            <person name="De Bivort B.L."/>
            <person name="Kasson M.T."/>
            <person name="De Fine Licht H.H."/>
            <person name="Stajich J.E."/>
        </authorList>
    </citation>
    <scope>NUCLEOTIDE SEQUENCE</scope>
    <source>
        <strain evidence="1">Berkeley</strain>
    </source>
</reference>
<accession>A0ACC2T3I4</accession>
<proteinExistence type="predicted"/>
<sequence length="301" mass="34374">MTPFFGNTERVWWIETLQLSIACVSIVLNGVLLRSNYRRTESRWATDGILITLTAILDLILGAYLITNSSIRFTHPELVRDNSDWCTLTFIMGRAFGLACLVLVALLSLVRYLVIVRGHKPHPRRWTCISLFICLFLPILFSVRAKLSTLYVFPSKLYCSPVQTESGFFPHFVAVVFYGLSLPPLVIIPFCYASVSFHYSRLVSNIYGGETSTRAKIREKIIGTTIIVISYWFVILPDFIQLLAFRQYGFITNPYLDGLVCCLSNCISLINALFPLLYHEEIRREASYILSRHKVSVYSLN</sequence>
<evidence type="ECO:0000313" key="1">
    <source>
        <dbReference type="EMBL" id="KAJ9069214.1"/>
    </source>
</evidence>